<dbReference type="EMBL" id="BARV01031389">
    <property type="protein sequence ID" value="GAI37094.1"/>
    <property type="molecule type" value="Genomic_DNA"/>
</dbReference>
<dbReference type="Gene3D" id="3.20.20.540">
    <property type="entry name" value="Radical SAM ThiC family, central domain"/>
    <property type="match status" value="1"/>
</dbReference>
<evidence type="ECO:0000313" key="9">
    <source>
        <dbReference type="EMBL" id="GAI37094.1"/>
    </source>
</evidence>
<keyword evidence="5" id="KW-0862">Zinc</keyword>
<name>X1Q1J9_9ZZZZ</name>
<proteinExistence type="predicted"/>
<evidence type="ECO:0000256" key="7">
    <source>
        <dbReference type="ARBA" id="ARBA00023014"/>
    </source>
</evidence>
<evidence type="ECO:0000256" key="6">
    <source>
        <dbReference type="ARBA" id="ARBA00023004"/>
    </source>
</evidence>
<comment type="caution">
    <text evidence="9">The sequence shown here is derived from an EMBL/GenBank/DDBJ whole genome shotgun (WGS) entry which is preliminary data.</text>
</comment>
<evidence type="ECO:0000256" key="2">
    <source>
        <dbReference type="ARBA" id="ARBA00022485"/>
    </source>
</evidence>
<dbReference type="GO" id="GO:0009228">
    <property type="term" value="P:thiamine biosynthetic process"/>
    <property type="evidence" value="ECO:0007669"/>
    <property type="project" value="InterPro"/>
</dbReference>
<dbReference type="AlphaFoldDB" id="X1Q1J9"/>
<keyword evidence="2" id="KW-0004">4Fe-4S</keyword>
<gene>
    <name evidence="9" type="ORF">S06H3_49679</name>
</gene>
<dbReference type="GO" id="GO:0051539">
    <property type="term" value="F:4 iron, 4 sulfur cluster binding"/>
    <property type="evidence" value="ECO:0007669"/>
    <property type="project" value="UniProtKB-KW"/>
</dbReference>
<dbReference type="Pfam" id="PF01964">
    <property type="entry name" value="ThiC_Rad_SAM"/>
    <property type="match status" value="1"/>
</dbReference>
<evidence type="ECO:0000256" key="1">
    <source>
        <dbReference type="ARBA" id="ARBA00001966"/>
    </source>
</evidence>
<feature type="non-terminal residue" evidence="9">
    <location>
        <position position="1"/>
    </location>
</feature>
<dbReference type="InterPro" id="IPR038521">
    <property type="entry name" value="ThiC/Bza_core_dom"/>
</dbReference>
<keyword evidence="8" id="KW-0456">Lyase</keyword>
<reference evidence="9" key="1">
    <citation type="journal article" date="2014" name="Front. Microbiol.">
        <title>High frequency of phylogenetically diverse reductive dehalogenase-homologous genes in deep subseafloor sedimentary metagenomes.</title>
        <authorList>
            <person name="Kawai M."/>
            <person name="Futagami T."/>
            <person name="Toyoda A."/>
            <person name="Takaki Y."/>
            <person name="Nishi S."/>
            <person name="Hori S."/>
            <person name="Arai W."/>
            <person name="Tsubouchi T."/>
            <person name="Morono Y."/>
            <person name="Uchiyama I."/>
            <person name="Ito T."/>
            <person name="Fujiyama A."/>
            <person name="Inagaki F."/>
            <person name="Takami H."/>
        </authorList>
    </citation>
    <scope>NUCLEOTIDE SEQUENCE</scope>
    <source>
        <strain evidence="9">Expedition CK06-06</strain>
    </source>
</reference>
<evidence type="ECO:0000256" key="3">
    <source>
        <dbReference type="ARBA" id="ARBA00022691"/>
    </source>
</evidence>
<comment type="cofactor">
    <cofactor evidence="1">
        <name>[4Fe-4S] cluster</name>
        <dbReference type="ChEBI" id="CHEBI:49883"/>
    </cofactor>
</comment>
<dbReference type="GO" id="GO:0016829">
    <property type="term" value="F:lyase activity"/>
    <property type="evidence" value="ECO:0007669"/>
    <property type="project" value="UniProtKB-KW"/>
</dbReference>
<sequence length="245" mass="27104">SSDFFDLDTELKKLQAAIDSGSDTVMDLSTGGDISAIRRAIITSSSLPVGTVPIYQAGIEAIEKHGAILNMTVDEIFDVVEEQARDGVDFMTVHCGVTRASIARLKNQGRTTDIVSRGGAFLTGWMLHNEEENPLYQYYDRLLDLAHKYDFALSLGDSLRPGSIADATDRAQIEELIIQGELVKRAREAEIQVFVEGPGHLPLDQVASNVQLEKSLCHGAPFYVLGIVRQMVRLESIYYLLYYFG</sequence>
<evidence type="ECO:0000256" key="8">
    <source>
        <dbReference type="ARBA" id="ARBA00023239"/>
    </source>
</evidence>
<keyword evidence="6" id="KW-0408">Iron</keyword>
<keyword evidence="3" id="KW-0949">S-adenosyl-L-methionine</keyword>
<evidence type="ECO:0000256" key="5">
    <source>
        <dbReference type="ARBA" id="ARBA00022833"/>
    </source>
</evidence>
<organism evidence="9">
    <name type="scientific">marine sediment metagenome</name>
    <dbReference type="NCBI Taxonomy" id="412755"/>
    <lineage>
        <taxon>unclassified sequences</taxon>
        <taxon>metagenomes</taxon>
        <taxon>ecological metagenomes</taxon>
    </lineage>
</organism>
<evidence type="ECO:0000256" key="4">
    <source>
        <dbReference type="ARBA" id="ARBA00022723"/>
    </source>
</evidence>
<keyword evidence="4" id="KW-0479">Metal-binding</keyword>
<dbReference type="PANTHER" id="PTHR30557">
    <property type="entry name" value="THIAMINE BIOSYNTHESIS PROTEIN THIC"/>
    <property type="match status" value="1"/>
</dbReference>
<dbReference type="PANTHER" id="PTHR30557:SF1">
    <property type="entry name" value="PHOSPHOMETHYLPYRIMIDINE SYNTHASE, CHLOROPLASTIC"/>
    <property type="match status" value="1"/>
</dbReference>
<dbReference type="GO" id="GO:0046872">
    <property type="term" value="F:metal ion binding"/>
    <property type="evidence" value="ECO:0007669"/>
    <property type="project" value="UniProtKB-KW"/>
</dbReference>
<accession>X1Q1J9</accession>
<protein>
    <recommendedName>
        <fullName evidence="10">ThiC-associated domain-containing protein</fullName>
    </recommendedName>
</protein>
<keyword evidence="7" id="KW-0411">Iron-sulfur</keyword>
<dbReference type="InterPro" id="IPR002817">
    <property type="entry name" value="ThiC/BzaA/B"/>
</dbReference>
<evidence type="ECO:0008006" key="10">
    <source>
        <dbReference type="Google" id="ProtNLM"/>
    </source>
</evidence>